<evidence type="ECO:0000313" key="1">
    <source>
        <dbReference type="EMBL" id="KAG8202527.1"/>
    </source>
</evidence>
<dbReference type="EMBL" id="JAENJO010000006">
    <property type="protein sequence ID" value="KAG8202527.1"/>
    <property type="molecule type" value="Genomic_DNA"/>
</dbReference>
<protein>
    <submittedName>
        <fullName evidence="1">ALS9</fullName>
    </submittedName>
</protein>
<proteinExistence type="predicted"/>
<dbReference type="Proteomes" id="UP000742417">
    <property type="component" value="Unassembled WGS sequence"/>
</dbReference>
<keyword evidence="2" id="KW-1185">Reference proteome</keyword>
<reference evidence="1" key="1">
    <citation type="submission" date="2020-12" db="EMBL/GenBank/DDBJ databases">
        <title>Draft Genome of Candida africana.</title>
        <authorList>
            <person name="Ayanbimpe G.M."/>
            <person name="Enweani I.B."/>
            <person name="Aguiyi J.C."/>
            <person name="Nnadi U.P."/>
            <person name="Izam Y."/>
            <person name="Ubani A."/>
            <person name="Ngene A.C."/>
        </authorList>
    </citation>
    <scope>NUCLEOTIDE SEQUENCE</scope>
    <source>
        <strain evidence="1">CEC4854</strain>
    </source>
</reference>
<feature type="non-terminal residue" evidence="1">
    <location>
        <position position="1"/>
    </location>
</feature>
<gene>
    <name evidence="1" type="primary">ALS9</name>
    <name evidence="1" type="ORF">GWM34_02684</name>
</gene>
<name>A0ACB7FM94_9ASCO</name>
<comment type="caution">
    <text evidence="1">The sequence shown here is derived from an EMBL/GenBank/DDBJ whole genome shotgun (WGS) entry which is preliminary data.</text>
</comment>
<accession>A0ACB7FM94</accession>
<evidence type="ECO:0000313" key="2">
    <source>
        <dbReference type="Proteomes" id="UP000742417"/>
    </source>
</evidence>
<organism evidence="1 2">
    <name type="scientific">Candida africana</name>
    <dbReference type="NCBI Taxonomy" id="241526"/>
    <lineage>
        <taxon>Eukaryota</taxon>
        <taxon>Fungi</taxon>
        <taxon>Dikarya</taxon>
        <taxon>Ascomycota</taxon>
        <taxon>Saccharomycotina</taxon>
        <taxon>Pichiomycetes</taxon>
        <taxon>Debaryomycetaceae</taxon>
        <taxon>Candida/Lodderomyces clade</taxon>
        <taxon>Candida</taxon>
    </lineage>
</organism>
<sequence>MLPQFILLFISLTVSTAKTITGVFNSFDSLTWTRSVEYAYKGPETPTWNAVLGWSLNSTTADPGDTFNLILPCVFKFITTQTSVDLTADGVSYATCDFNAGEEFTTFSSLSCTVNSVSVSYARVSGTVKLPITFNVGGTGSSVDLADSKCFTAGKNTVTFMDGDTKISTTVDFDASPVSPSGYITSSRIIPSLNKLSSLFVVPQCENGYTSGIMGFVASNGATIDCSNVNVGISKGLNDWNFPVSSESFSYTKTCTSTSITVEFQNVPAGYRPFVDAYISAENIDKYTLTYANEYTCENGNTVVDPFTLTWWGYKNSEADSDGDVIVVTTRTVTDSTTAVTTLPFNPSVDKTETIEILQPIPTTTITTSYIGISTSYETLTGTIGGTATVIVDTPYHITATVTNFWTGSITTTTTYTNPTGSIDTVIVQIPLPDPTTTITEFWSESFASTTTITNPPDGTNSVIVKEPHNPTVATTEFWSESFASTTTVTNPPDGTNNVIIKEPYNPTVTTTEFWSESFASTTTITNPPDGTNSVIVKEPHNPTVTTTEFWSESFASTTTITNPPDGTNSVIVKEPHNPTVTTTEFWSESFASTTTITNPPDGTNSVIIKEPYNPTVTTTEFWSESFASTTPSVSSFESTIFHSSEPHYSSDFDSSDSFVTLISVTTASSYDESSTIVSSTFPTLHLSSYTWSSGLVPPVTFPRYVNTTISNLPTFESSSVYSSTASAVASTDGDSVVPSSTNLVTQSSSSSETYCIDISGCSSVRQSSSVMVTPSNSGRIIISDSAYLTTTYLHSKLYSESISTVIQTKSSDWSLSLGNSNKPESASTVSEESLHYLSTPVPSSSEYSILFTSEKEGHVSSYVPRVSYTSSVKVSISSTMSSENGMSATHTFGTSTNTIPSSTETSIKSATVTTPVSESTNTGMSIFMSTTTESKTTDITTETSVSGEVNLGSATVKVSSSEFISKGTVTRIMPTELTNSESTFTASPSFVLTSTESSVIETPATIEMSSRSSSYSVPLSKLRSEGETTRVIPTSSTATGSTVIGSPSSVSTSNESIITGSSSFVSTTAETISTRSIVTESIVAGSPSLVLTTTVLDTTETTITETSIVGELSSRSLTFKASSLSKGEITGTVTPEMSVSTSKATTGTTSEVSIKESLTTKVPTFTSTTIKPETSETQHSESRTTQIPYSETKGSQLSTANSQVSQTGSSKSLIFESAISKDESTFVSATVKSITTPAVTQYQTSLPNPAVSVSEESGKKLSIIESQTENSATQHSIYFDSIETLTLSNTLANTLVSGAMKNSETTSELTTSDKAIGFSTTTETSIPGATNSALSPSVDSGKSSMLGWSGGIVSTVSTSTRLEDSTATLSSITAANQGSLNPSTVSKYPHGSETIDNGSNGSSHSSSALASTISASHSITFSAHQTTLSQLLISSSTKTVIASTYDGSGSVIKLHSWFYGLVTIFFLFI</sequence>